<protein>
    <submittedName>
        <fullName evidence="1">Uncharacterized protein</fullName>
    </submittedName>
</protein>
<gene>
    <name evidence="1" type="ORF">TBK1r_75730</name>
</gene>
<accession>A0ABX5Y8E9</accession>
<name>A0ABX5Y8E9_9BACT</name>
<dbReference type="EMBL" id="CP036432">
    <property type="protein sequence ID" value="QDV88539.1"/>
    <property type="molecule type" value="Genomic_DNA"/>
</dbReference>
<evidence type="ECO:0000313" key="1">
    <source>
        <dbReference type="EMBL" id="QDV88539.1"/>
    </source>
</evidence>
<sequence length="104" mass="11899">MNKENLLFGVLMLFIGLSIGATSTPNEYDRACQNFMAETRAAQVVMKDDKRWEAARKRGEHWLSIMEQFRPTAAAPQQQPLQRGGEVTDPTLDKIRQEFPNFGR</sequence>
<dbReference type="Proteomes" id="UP000318081">
    <property type="component" value="Chromosome"/>
</dbReference>
<reference evidence="1 2" key="1">
    <citation type="submission" date="2019-02" db="EMBL/GenBank/DDBJ databases">
        <title>Deep-cultivation of Planctomycetes and their phenomic and genomic characterization uncovers novel biology.</title>
        <authorList>
            <person name="Wiegand S."/>
            <person name="Jogler M."/>
            <person name="Boedeker C."/>
            <person name="Pinto D."/>
            <person name="Vollmers J."/>
            <person name="Rivas-Marin E."/>
            <person name="Kohn T."/>
            <person name="Peeters S.H."/>
            <person name="Heuer A."/>
            <person name="Rast P."/>
            <person name="Oberbeckmann S."/>
            <person name="Bunk B."/>
            <person name="Jeske O."/>
            <person name="Meyerdierks A."/>
            <person name="Storesund J.E."/>
            <person name="Kallscheuer N."/>
            <person name="Luecker S."/>
            <person name="Lage O.M."/>
            <person name="Pohl T."/>
            <person name="Merkel B.J."/>
            <person name="Hornburger P."/>
            <person name="Mueller R.-W."/>
            <person name="Bruemmer F."/>
            <person name="Labrenz M."/>
            <person name="Spormann A.M."/>
            <person name="Op den Camp H."/>
            <person name="Overmann J."/>
            <person name="Amann R."/>
            <person name="Jetten M.S.M."/>
            <person name="Mascher T."/>
            <person name="Medema M.H."/>
            <person name="Devos D.P."/>
            <person name="Kaster A.-K."/>
            <person name="Ovreas L."/>
            <person name="Rohde M."/>
            <person name="Galperin M.Y."/>
            <person name="Jogler C."/>
        </authorList>
    </citation>
    <scope>NUCLEOTIDE SEQUENCE [LARGE SCALE GENOMIC DNA]</scope>
    <source>
        <strain evidence="1 2">TBK1r</strain>
    </source>
</reference>
<keyword evidence="2" id="KW-1185">Reference proteome</keyword>
<proteinExistence type="predicted"/>
<organism evidence="1 2">
    <name type="scientific">Stieleria magnilauensis</name>
    <dbReference type="NCBI Taxonomy" id="2527963"/>
    <lineage>
        <taxon>Bacteria</taxon>
        <taxon>Pseudomonadati</taxon>
        <taxon>Planctomycetota</taxon>
        <taxon>Planctomycetia</taxon>
        <taxon>Pirellulales</taxon>
        <taxon>Pirellulaceae</taxon>
        <taxon>Stieleria</taxon>
    </lineage>
</organism>
<evidence type="ECO:0000313" key="2">
    <source>
        <dbReference type="Proteomes" id="UP000318081"/>
    </source>
</evidence>
<dbReference type="RefSeq" id="WP_145220913.1">
    <property type="nucleotide sequence ID" value="NZ_CP036432.1"/>
</dbReference>